<comment type="caution">
    <text evidence="4">The sequence shown here is derived from an EMBL/GenBank/DDBJ whole genome shotgun (WGS) entry which is preliminary data.</text>
</comment>
<dbReference type="Gene3D" id="1.25.40.10">
    <property type="entry name" value="Tetratricopeptide repeat domain"/>
    <property type="match status" value="1"/>
</dbReference>
<evidence type="ECO:0000313" key="4">
    <source>
        <dbReference type="EMBL" id="MCF6378259.1"/>
    </source>
</evidence>
<feature type="domain" description="Guanylate cyclase" evidence="3">
    <location>
        <begin position="39"/>
        <end position="174"/>
    </location>
</feature>
<dbReference type="Pfam" id="PF00211">
    <property type="entry name" value="Guanylate_cyc"/>
    <property type="match status" value="2"/>
</dbReference>
<dbReference type="PANTHER" id="PTHR16305">
    <property type="entry name" value="TESTICULAR SOLUBLE ADENYLYL CYCLASE"/>
    <property type="match status" value="1"/>
</dbReference>
<name>A0ABS9HDG9_9ACTN</name>
<dbReference type="InterPro" id="IPR001054">
    <property type="entry name" value="A/G_cyclase"/>
</dbReference>
<keyword evidence="5" id="KW-1185">Reference proteome</keyword>
<dbReference type="Pfam" id="PF13191">
    <property type="entry name" value="AAA_16"/>
    <property type="match status" value="1"/>
</dbReference>
<gene>
    <name evidence="4" type="ORF">L2K70_11655</name>
</gene>
<evidence type="ECO:0000313" key="5">
    <source>
        <dbReference type="Proteomes" id="UP001201161"/>
    </source>
</evidence>
<dbReference type="SUPFAM" id="SSF55073">
    <property type="entry name" value="Nucleotide cyclase"/>
    <property type="match status" value="2"/>
</dbReference>
<dbReference type="Gene3D" id="3.30.70.1230">
    <property type="entry name" value="Nucleotide cyclase"/>
    <property type="match status" value="2"/>
</dbReference>
<sequence length="1257" mass="136902">MTSGAPQDDADVLAPYVPRLLGRWEPSRHDERHMRIDGTVAFVDISGFTRLTERLARKGNVGAEEMSDILDATFAGLLDEAREDGADLIKWGGDAVLLLFEGRDHAPRAARAAHRMRARLRVIGHLPTTSGTVVLRMSVGIHSGDFDFFLVGDAAIHRELLISGPGASTTAVTEAAADAGQIGLSAATASLLDPRHLGASLLDGRLLRSAPPRIATADHHVPARPVDPRQVLPPPIREHLLSRSVEPEHRLITVSFVQFSGTDDLMAAAGPAALAEALDDVVRNVQHACADHGVTFFETDINRDGGKIMLTAGAPRSADHDEERMLRVARQVLDRSGRLPLRIGVNRGHVFAGDFGPAFRRTFSVKGDAINLAARVMGKARPGTVLATTQVVAQSHAVFRTTDVAPFMVKGKSQPVVAEEVGELLGARREDGLAPLVGREEEKRAVDRCLADLRDERGAVLEIVGEAGIGKSRLLAEALAGTEVEVAHVLCEQNTSASAYSAVRHLLREVMGLAPDASPVEVARMLLDRVAGDAPSLVPWVPLVGVAMDVDVPMTREVEELDELYRKTRLEEVVTELLGAMLHRPTILLVEDAHAMDDSSADLLHRLAVEVAHRPWLLAVTRRDEDSGYVPRAGMHVTTMRPGPLGHEASVQLVRDALDLPLPDLAVDELARRGGGNPMFLHALARAAGRTTSMEELPGSVEALVTSQIDRLDPADRSALRYASVLGTMVDESALDSLLEEHDVRVPPGAMDRLRDFLVRDERGALRFRSGLMRDVAYEGLPFRQRRILHDHVSRAIERVATSPESHCESLSLHCFHAGRHEAARRYSQLAGERAMAKYAPGEAAEFFDRAARSCTSTSTEPAVVAQVYEKLADCRWLIGLTQEASDAYAVARRHLRGDPVATAGIIEKQTRIDQRRRKHPLAMRRISGGLRELEGVTGPPADAARSKLARRYADSRFRQGRVDQALEWAERAARYAEDSLDKETLAAAYEVLNHIYAGSGRDEPLPYGRLALQAYTELGDLRHQGWCLNNLAAQDVTAGRWAQSLADFRRAADLFRRTGDTAAEVNTVYNQAEILVRQRRYDEALDLLPVVLRTARAVEDEELVALAEREQARALAGTGALDRGLAVLALARARFADLHELEEVAGTDLVLAEVLQDAGRHDDARDVLDQVDDARRDAATYHRLVGRDHADAGRVGAARSAWATAVELADRDGDRLEHALSLEAIASLAGPADLVEDSPVRRAQEALDSLGVLPAR</sequence>
<dbReference type="InterPro" id="IPR027417">
    <property type="entry name" value="P-loop_NTPase"/>
</dbReference>
<dbReference type="CDD" id="cd07302">
    <property type="entry name" value="CHD"/>
    <property type="match status" value="1"/>
</dbReference>
<dbReference type="SMART" id="SM00044">
    <property type="entry name" value="CYCc"/>
    <property type="match status" value="1"/>
</dbReference>
<dbReference type="PANTHER" id="PTHR16305:SF28">
    <property type="entry name" value="GUANYLATE CYCLASE DOMAIN-CONTAINING PROTEIN"/>
    <property type="match status" value="1"/>
</dbReference>
<dbReference type="EMBL" id="JAKJHZ010000007">
    <property type="protein sequence ID" value="MCF6378259.1"/>
    <property type="molecule type" value="Genomic_DNA"/>
</dbReference>
<evidence type="ECO:0000259" key="3">
    <source>
        <dbReference type="PROSITE" id="PS50125"/>
    </source>
</evidence>
<keyword evidence="1" id="KW-0547">Nucleotide-binding</keyword>
<accession>A0ABS9HDG9</accession>
<dbReference type="InterPro" id="IPR011990">
    <property type="entry name" value="TPR-like_helical_dom_sf"/>
</dbReference>
<dbReference type="SUPFAM" id="SSF52540">
    <property type="entry name" value="P-loop containing nucleoside triphosphate hydrolases"/>
    <property type="match status" value="1"/>
</dbReference>
<dbReference type="SUPFAM" id="SSF48452">
    <property type="entry name" value="TPR-like"/>
    <property type="match status" value="2"/>
</dbReference>
<keyword evidence="2" id="KW-0067">ATP-binding</keyword>
<dbReference type="InterPro" id="IPR041664">
    <property type="entry name" value="AAA_16"/>
</dbReference>
<reference evidence="4 5" key="1">
    <citation type="submission" date="2022-01" db="EMBL/GenBank/DDBJ databases">
        <title>Nocardioides sp. nov., an actinomycete isolated from mining soil.</title>
        <authorList>
            <person name="Liu L."/>
        </authorList>
    </citation>
    <scope>NUCLEOTIDE SEQUENCE [LARGE SCALE GENOMIC DNA]</scope>
    <source>
        <strain evidence="4 5">KLBMP 9356</strain>
    </source>
</reference>
<protein>
    <submittedName>
        <fullName evidence="4">AAA family ATPase</fullName>
    </submittedName>
</protein>
<evidence type="ECO:0000256" key="1">
    <source>
        <dbReference type="ARBA" id="ARBA00022741"/>
    </source>
</evidence>
<dbReference type="Proteomes" id="UP001201161">
    <property type="component" value="Unassembled WGS sequence"/>
</dbReference>
<dbReference type="RefSeq" id="WP_236402081.1">
    <property type="nucleotide sequence ID" value="NZ_JAKJHZ010000007.1"/>
</dbReference>
<organism evidence="4 5">
    <name type="scientific">Nocardioides potassii</name>
    <dbReference type="NCBI Taxonomy" id="2911371"/>
    <lineage>
        <taxon>Bacteria</taxon>
        <taxon>Bacillati</taxon>
        <taxon>Actinomycetota</taxon>
        <taxon>Actinomycetes</taxon>
        <taxon>Propionibacteriales</taxon>
        <taxon>Nocardioidaceae</taxon>
        <taxon>Nocardioides</taxon>
    </lineage>
</organism>
<feature type="domain" description="Guanylate cyclase" evidence="3">
    <location>
        <begin position="253"/>
        <end position="377"/>
    </location>
</feature>
<evidence type="ECO:0000256" key="2">
    <source>
        <dbReference type="ARBA" id="ARBA00022840"/>
    </source>
</evidence>
<dbReference type="InterPro" id="IPR029787">
    <property type="entry name" value="Nucleotide_cyclase"/>
</dbReference>
<dbReference type="PROSITE" id="PS50125">
    <property type="entry name" value="GUANYLATE_CYCLASE_2"/>
    <property type="match status" value="2"/>
</dbReference>
<proteinExistence type="predicted"/>